<dbReference type="Gene3D" id="3.40.190.10">
    <property type="entry name" value="Periplasmic binding protein-like II"/>
    <property type="match status" value="1"/>
</dbReference>
<dbReference type="SUPFAM" id="SSF53850">
    <property type="entry name" value="Periplasmic binding protein-like II"/>
    <property type="match status" value="1"/>
</dbReference>
<feature type="chain" id="PRO_5038663469" evidence="6">
    <location>
        <begin position="21"/>
        <end position="545"/>
    </location>
</feature>
<evidence type="ECO:0000256" key="6">
    <source>
        <dbReference type="SAM" id="SignalP"/>
    </source>
</evidence>
<dbReference type="OrthoDB" id="9771733at2"/>
<dbReference type="InterPro" id="IPR039424">
    <property type="entry name" value="SBP_5"/>
</dbReference>
<accession>A0A285UM05</accession>
<evidence type="ECO:0000256" key="4">
    <source>
        <dbReference type="SAM" id="Coils"/>
    </source>
</evidence>
<protein>
    <submittedName>
        <fullName evidence="8">Peptide/nickel transport system substrate-binding protein</fullName>
    </submittedName>
</protein>
<dbReference type="InterPro" id="IPR000914">
    <property type="entry name" value="SBP_5_dom"/>
</dbReference>
<evidence type="ECO:0000256" key="1">
    <source>
        <dbReference type="ARBA" id="ARBA00005695"/>
    </source>
</evidence>
<evidence type="ECO:0000256" key="2">
    <source>
        <dbReference type="ARBA" id="ARBA00022448"/>
    </source>
</evidence>
<keyword evidence="3 6" id="KW-0732">Signal</keyword>
<feature type="signal peptide" evidence="6">
    <location>
        <begin position="1"/>
        <end position="20"/>
    </location>
</feature>
<proteinExistence type="inferred from homology"/>
<evidence type="ECO:0000256" key="3">
    <source>
        <dbReference type="ARBA" id="ARBA00022729"/>
    </source>
</evidence>
<keyword evidence="2" id="KW-0813">Transport</keyword>
<comment type="similarity">
    <text evidence="1">Belongs to the bacterial solute-binding protein 5 family.</text>
</comment>
<feature type="coiled-coil region" evidence="4">
    <location>
        <begin position="464"/>
        <end position="502"/>
    </location>
</feature>
<dbReference type="Proteomes" id="UP000219412">
    <property type="component" value="Unassembled WGS sequence"/>
</dbReference>
<dbReference type="CDD" id="cd08498">
    <property type="entry name" value="PBP2_NikA_DppA_OppA_like_2"/>
    <property type="match status" value="1"/>
</dbReference>
<organism evidence="8 9">
    <name type="scientific">Salinicoccus kekensis</name>
    <dbReference type="NCBI Taxonomy" id="714307"/>
    <lineage>
        <taxon>Bacteria</taxon>
        <taxon>Bacillati</taxon>
        <taxon>Bacillota</taxon>
        <taxon>Bacilli</taxon>
        <taxon>Bacillales</taxon>
        <taxon>Staphylococcaceae</taxon>
        <taxon>Salinicoccus</taxon>
    </lineage>
</organism>
<dbReference type="PROSITE" id="PS51257">
    <property type="entry name" value="PROKAR_LIPOPROTEIN"/>
    <property type="match status" value="1"/>
</dbReference>
<feature type="domain" description="Solute-binding protein family 5" evidence="7">
    <location>
        <begin position="110"/>
        <end position="464"/>
    </location>
</feature>
<dbReference type="InterPro" id="IPR030678">
    <property type="entry name" value="Peptide/Ni-bd"/>
</dbReference>
<dbReference type="AlphaFoldDB" id="A0A285UM05"/>
<evidence type="ECO:0000313" key="9">
    <source>
        <dbReference type="Proteomes" id="UP000219412"/>
    </source>
</evidence>
<dbReference type="Pfam" id="PF00496">
    <property type="entry name" value="SBP_bac_5"/>
    <property type="match status" value="1"/>
</dbReference>
<dbReference type="PIRSF" id="PIRSF002741">
    <property type="entry name" value="MppA"/>
    <property type="match status" value="1"/>
</dbReference>
<reference evidence="9" key="1">
    <citation type="submission" date="2017-08" db="EMBL/GenBank/DDBJ databases">
        <authorList>
            <person name="Varghese N."/>
            <person name="Submissions S."/>
        </authorList>
    </citation>
    <scope>NUCLEOTIDE SEQUENCE [LARGE SCALE GENOMIC DNA]</scope>
    <source>
        <strain evidence="9">DSM 23173</strain>
    </source>
</reference>
<dbReference type="Gene3D" id="3.10.105.10">
    <property type="entry name" value="Dipeptide-binding Protein, Domain 3"/>
    <property type="match status" value="1"/>
</dbReference>
<feature type="region of interest" description="Disordered" evidence="5">
    <location>
        <begin position="25"/>
        <end position="66"/>
    </location>
</feature>
<dbReference type="GO" id="GO:0042597">
    <property type="term" value="C:periplasmic space"/>
    <property type="evidence" value="ECO:0007669"/>
    <property type="project" value="UniProtKB-ARBA"/>
</dbReference>
<keyword evidence="9" id="KW-1185">Reference proteome</keyword>
<feature type="compositionally biased region" description="Acidic residues" evidence="5">
    <location>
        <begin position="26"/>
        <end position="54"/>
    </location>
</feature>
<evidence type="ECO:0000313" key="8">
    <source>
        <dbReference type="EMBL" id="SOC42900.1"/>
    </source>
</evidence>
<dbReference type="GO" id="GO:0043190">
    <property type="term" value="C:ATP-binding cassette (ABC) transporter complex"/>
    <property type="evidence" value="ECO:0007669"/>
    <property type="project" value="InterPro"/>
</dbReference>
<name>A0A285UM05_9STAP</name>
<dbReference type="Gene3D" id="3.90.76.10">
    <property type="entry name" value="Dipeptide-binding Protein, Domain 1"/>
    <property type="match status" value="1"/>
</dbReference>
<dbReference type="PANTHER" id="PTHR30290">
    <property type="entry name" value="PERIPLASMIC BINDING COMPONENT OF ABC TRANSPORTER"/>
    <property type="match status" value="1"/>
</dbReference>
<sequence length="545" mass="61787">MDSKKYYLLFLMSILVLVLAGCGGDEGTEEETGNADDPETTETEDSNGDVEDDSNGGAANSGSSDDRTLTIALGTDMVSFDIHDHVNTSTEAVHINMFNYLFKRDNDSGEIEPDLAEDYEVIDDTTWEITLKEGVLFHNGDELTSNDVKYTLERVADDSTLLEYINYEVIDEVEVIDDYTLRIHTETPDPALLNRISRIGSGILPADYIEEEGFDHFLQNPIGTGPFQFVEWVRDDRVVFEVYEDYFEGQNEEWDELVFRVIPENSTRVSELLTGGVDIATNMPPSEWDRIESSDSTYLAQEVSNRTMMVFVRHTEGYPTEDRRVREALDLAIDNQAITDNLLAGAGVPTITRVAPGNFGFAEHLYETYNYDLERARELLDEAGYPDGFEMTLHSPRGRYLQDAEIAEMIAGMWSQIGVTANVEFMEWSSFVDMRSAGENEDAYILALGNSMFDAANALDWYNYERFEGEIDYHNEEVEALLDEAAQNMDLEEREAQYIEAQELLAEDVAHPVLHQESINIGVNENIEYQPTMDEMIYVDTISRR</sequence>
<dbReference type="GO" id="GO:0015833">
    <property type="term" value="P:peptide transport"/>
    <property type="evidence" value="ECO:0007669"/>
    <property type="project" value="TreeGrafter"/>
</dbReference>
<dbReference type="GO" id="GO:1904680">
    <property type="term" value="F:peptide transmembrane transporter activity"/>
    <property type="evidence" value="ECO:0007669"/>
    <property type="project" value="TreeGrafter"/>
</dbReference>
<dbReference type="EMBL" id="OBQF01000004">
    <property type="protein sequence ID" value="SOC42900.1"/>
    <property type="molecule type" value="Genomic_DNA"/>
</dbReference>
<evidence type="ECO:0000256" key="5">
    <source>
        <dbReference type="SAM" id="MobiDB-lite"/>
    </source>
</evidence>
<keyword evidence="4" id="KW-0175">Coiled coil</keyword>
<evidence type="ECO:0000259" key="7">
    <source>
        <dbReference type="Pfam" id="PF00496"/>
    </source>
</evidence>
<dbReference type="PANTHER" id="PTHR30290:SF9">
    <property type="entry name" value="OLIGOPEPTIDE-BINDING PROTEIN APPA"/>
    <property type="match status" value="1"/>
</dbReference>
<dbReference type="RefSeq" id="WP_097041278.1">
    <property type="nucleotide sequence ID" value="NZ_OBQF01000004.1"/>
</dbReference>
<gene>
    <name evidence="8" type="ORF">SAMN05878391_1796</name>
</gene>